<sequence>MDKLPQSPGLSFPRACYENECGNNIDLICGSFIYSHMIFPRPTEHGHRIRYQALSIKTALKELEQQSPKAYLEIMQAIIEDTFGSHSTYCDVLTQASFPNKGDGSLQSRAWQGGLTGQILLGILQTEKTLDAVAETLHQTLLKMPLEDRREFSCPSADNLIKNYWSPFKPVAHLWMAMLSFTLPDKADGIVRIDKAIKNETLKGCRNGWKGIVDYAESIFHEAVGIQRKQTHKKLLDPEKSFRLNLI</sequence>
<accession>A0A212K987</accession>
<name>A0A212K987_9DELT</name>
<proteinExistence type="predicted"/>
<dbReference type="EMBL" id="FLUQ01000004">
    <property type="protein sequence ID" value="SBW08168.1"/>
    <property type="molecule type" value="Genomic_DNA"/>
</dbReference>
<evidence type="ECO:0000313" key="1">
    <source>
        <dbReference type="EMBL" id="SBW08168.1"/>
    </source>
</evidence>
<dbReference type="AlphaFoldDB" id="A0A212K987"/>
<protein>
    <submittedName>
        <fullName evidence="1">Uncharacterized protein</fullName>
    </submittedName>
</protein>
<organism evidence="1">
    <name type="scientific">uncultured delta proteobacterium</name>
    <dbReference type="NCBI Taxonomy" id="34034"/>
    <lineage>
        <taxon>Bacteria</taxon>
        <taxon>Deltaproteobacteria</taxon>
        <taxon>environmental samples</taxon>
    </lineage>
</organism>
<gene>
    <name evidence="1" type="ORF">KL86DPRO_40034</name>
</gene>
<reference evidence="1" key="1">
    <citation type="submission" date="2016-04" db="EMBL/GenBank/DDBJ databases">
        <authorList>
            <person name="Evans L.H."/>
            <person name="Alamgir A."/>
            <person name="Owens N."/>
            <person name="Weber N.D."/>
            <person name="Virtaneva K."/>
            <person name="Barbian K."/>
            <person name="Babar A."/>
            <person name="Rosenke K."/>
        </authorList>
    </citation>
    <scope>NUCLEOTIDE SEQUENCE</scope>
    <source>
        <strain evidence="1">86</strain>
    </source>
</reference>